<sequence length="302" mass="32387">MCTPNGLKLATFMGEMLLTVLGSRQIEAIADDVQRCEDSAVALGLTKHVHVDQALFDPLSAKVSGCAQPDWEGTVTAEVEQARDKLGSARSLLPRLQEILGKGVAPPLSDIPDVVADGYFVGGLRAASESVIETFELEKTSSMPMAWGKLSDAEFRKLYTVRRTYFEVMYGGRDIAQRYASGILAKLLAVAALPPATVLVGHDIQLEAVHMLLGISWQCGPFSTNSTPPLSGIMFTLAENSVRVQSVCPSLQDSSPVVVGDASFADGRSELPASDFSVLLKSAIEWRCVNASVPEERGILFA</sequence>
<dbReference type="AlphaFoldDB" id="A0A7S4QCT4"/>
<name>A0A7S4QCT4_9DINO</name>
<proteinExistence type="predicted"/>
<dbReference type="InterPro" id="IPR029033">
    <property type="entry name" value="His_PPase_superfam"/>
</dbReference>
<dbReference type="SUPFAM" id="SSF53254">
    <property type="entry name" value="Phosphoglycerate mutase-like"/>
    <property type="match status" value="1"/>
</dbReference>
<dbReference type="EMBL" id="HBNR01027111">
    <property type="protein sequence ID" value="CAE4579652.1"/>
    <property type="molecule type" value="Transcribed_RNA"/>
</dbReference>
<evidence type="ECO:0000256" key="1">
    <source>
        <dbReference type="SAM" id="SignalP"/>
    </source>
</evidence>
<reference evidence="2" key="1">
    <citation type="submission" date="2021-01" db="EMBL/GenBank/DDBJ databases">
        <authorList>
            <person name="Corre E."/>
            <person name="Pelletier E."/>
            <person name="Niang G."/>
            <person name="Scheremetjew M."/>
            <person name="Finn R."/>
            <person name="Kale V."/>
            <person name="Holt S."/>
            <person name="Cochrane G."/>
            <person name="Meng A."/>
            <person name="Brown T."/>
            <person name="Cohen L."/>
        </authorList>
    </citation>
    <scope>NUCLEOTIDE SEQUENCE</scope>
    <source>
        <strain evidence="2">CCMP3105</strain>
    </source>
</reference>
<accession>A0A7S4QCT4</accession>
<evidence type="ECO:0000313" key="2">
    <source>
        <dbReference type="EMBL" id="CAE4579652.1"/>
    </source>
</evidence>
<dbReference type="Gene3D" id="3.40.50.1240">
    <property type="entry name" value="Phosphoglycerate mutase-like"/>
    <property type="match status" value="1"/>
</dbReference>
<protein>
    <submittedName>
        <fullName evidence="2">Uncharacterized protein</fullName>
    </submittedName>
</protein>
<keyword evidence="1" id="KW-0732">Signal</keyword>
<feature type="signal peptide" evidence="1">
    <location>
        <begin position="1"/>
        <end position="28"/>
    </location>
</feature>
<gene>
    <name evidence="2" type="ORF">AMON00008_LOCUS18355</name>
</gene>
<organism evidence="2">
    <name type="scientific">Alexandrium monilatum</name>
    <dbReference type="NCBI Taxonomy" id="311494"/>
    <lineage>
        <taxon>Eukaryota</taxon>
        <taxon>Sar</taxon>
        <taxon>Alveolata</taxon>
        <taxon>Dinophyceae</taxon>
        <taxon>Gonyaulacales</taxon>
        <taxon>Pyrocystaceae</taxon>
        <taxon>Alexandrium</taxon>
    </lineage>
</organism>
<feature type="chain" id="PRO_5030878810" evidence="1">
    <location>
        <begin position="29"/>
        <end position="302"/>
    </location>
</feature>